<keyword evidence="3" id="KW-0547">Nucleotide-binding</keyword>
<feature type="region of interest" description="Disordered" evidence="6">
    <location>
        <begin position="685"/>
        <end position="720"/>
    </location>
</feature>
<keyword evidence="10" id="KW-1185">Reference proteome</keyword>
<dbReference type="InterPro" id="IPR054506">
    <property type="entry name" value="DnaA_N-like_STI"/>
</dbReference>
<name>A0A8K0GV19_9ROSA</name>
<organism evidence="9 10">
    <name type="scientific">Rhamnella rubrinervis</name>
    <dbReference type="NCBI Taxonomy" id="2594499"/>
    <lineage>
        <taxon>Eukaryota</taxon>
        <taxon>Viridiplantae</taxon>
        <taxon>Streptophyta</taxon>
        <taxon>Embryophyta</taxon>
        <taxon>Tracheophyta</taxon>
        <taxon>Spermatophyta</taxon>
        <taxon>Magnoliopsida</taxon>
        <taxon>eudicotyledons</taxon>
        <taxon>Gunneridae</taxon>
        <taxon>Pentapetalae</taxon>
        <taxon>rosids</taxon>
        <taxon>fabids</taxon>
        <taxon>Rosales</taxon>
        <taxon>Rhamnaceae</taxon>
        <taxon>rhamnoid group</taxon>
        <taxon>Rhamneae</taxon>
        <taxon>Rhamnella</taxon>
    </lineage>
</organism>
<evidence type="ECO:0000256" key="2">
    <source>
        <dbReference type="ARBA" id="ARBA00022723"/>
    </source>
</evidence>
<evidence type="ECO:0000313" key="9">
    <source>
        <dbReference type="EMBL" id="KAF3438641.1"/>
    </source>
</evidence>
<dbReference type="GO" id="GO:0003689">
    <property type="term" value="F:DNA clamp loader activity"/>
    <property type="evidence" value="ECO:0007669"/>
    <property type="project" value="TreeGrafter"/>
</dbReference>
<evidence type="ECO:0000259" key="7">
    <source>
        <dbReference type="Pfam" id="PF22608"/>
    </source>
</evidence>
<proteinExistence type="inferred from homology"/>
<dbReference type="GO" id="GO:0006261">
    <property type="term" value="P:DNA-templated DNA replication"/>
    <property type="evidence" value="ECO:0007669"/>
    <property type="project" value="TreeGrafter"/>
</dbReference>
<evidence type="ECO:0000313" key="10">
    <source>
        <dbReference type="Proteomes" id="UP000796880"/>
    </source>
</evidence>
<evidence type="ECO:0000256" key="3">
    <source>
        <dbReference type="ARBA" id="ARBA00022741"/>
    </source>
</evidence>
<dbReference type="InterPro" id="IPR027417">
    <property type="entry name" value="P-loop_NTPase"/>
</dbReference>
<feature type="domain" description="STICHEL DnaA-N-like alpha-beta" evidence="8">
    <location>
        <begin position="515"/>
        <end position="555"/>
    </location>
</feature>
<dbReference type="InterPro" id="IPR045085">
    <property type="entry name" value="HLD_clamp_pol_III_gamma_tau"/>
</dbReference>
<dbReference type="GO" id="GO:0006281">
    <property type="term" value="P:DNA repair"/>
    <property type="evidence" value="ECO:0007669"/>
    <property type="project" value="TreeGrafter"/>
</dbReference>
<dbReference type="CDD" id="cd18137">
    <property type="entry name" value="HLD_clamp_pol_III_gamma_tau"/>
    <property type="match status" value="1"/>
</dbReference>
<dbReference type="FunFam" id="1.10.8.60:FF:000013">
    <property type="entry name" value="DNA polymerase III subunit gamma/tau"/>
    <property type="match status" value="1"/>
</dbReference>
<keyword evidence="5" id="KW-0067">ATP-binding</keyword>
<feature type="compositionally biased region" description="Polar residues" evidence="6">
    <location>
        <begin position="688"/>
        <end position="702"/>
    </location>
</feature>
<dbReference type="PANTHER" id="PTHR11669:SF0">
    <property type="entry name" value="PROTEIN STICHEL-LIKE 2"/>
    <property type="match status" value="1"/>
</dbReference>
<dbReference type="AlphaFoldDB" id="A0A8K0GV19"/>
<dbReference type="GO" id="GO:0005663">
    <property type="term" value="C:DNA replication factor C complex"/>
    <property type="evidence" value="ECO:0007669"/>
    <property type="project" value="TreeGrafter"/>
</dbReference>
<dbReference type="SUPFAM" id="SSF52540">
    <property type="entry name" value="P-loop containing nucleoside triphosphate hydrolases"/>
    <property type="match status" value="1"/>
</dbReference>
<dbReference type="GO" id="GO:0046872">
    <property type="term" value="F:metal ion binding"/>
    <property type="evidence" value="ECO:0007669"/>
    <property type="project" value="UniProtKB-KW"/>
</dbReference>
<comment type="caution">
    <text evidence="9">The sequence shown here is derived from an EMBL/GenBank/DDBJ whole genome shotgun (WGS) entry which is preliminary data.</text>
</comment>
<feature type="domain" description="DNA polymerase III subunit gamma/tau helical lid" evidence="7">
    <location>
        <begin position="325"/>
        <end position="365"/>
    </location>
</feature>
<comment type="similarity">
    <text evidence="1">Belongs to the DnaX/STICHEL family.</text>
</comment>
<dbReference type="Gene3D" id="1.10.8.60">
    <property type="match status" value="1"/>
</dbReference>
<dbReference type="InterPro" id="IPR050238">
    <property type="entry name" value="DNA_Rep/Repair_Clamp_Loader"/>
</dbReference>
<dbReference type="Gene3D" id="3.40.50.300">
    <property type="entry name" value="P-loop containing nucleotide triphosphate hydrolases"/>
    <property type="match status" value="1"/>
</dbReference>
<dbReference type="OrthoDB" id="1899087at2759"/>
<evidence type="ECO:0000256" key="1">
    <source>
        <dbReference type="ARBA" id="ARBA00006360"/>
    </source>
</evidence>
<keyword evidence="2" id="KW-0479">Metal-binding</keyword>
<dbReference type="Pfam" id="PF23007">
    <property type="entry name" value="DnaA_N-like_STI"/>
    <property type="match status" value="1"/>
</dbReference>
<dbReference type="EMBL" id="VOIH02000009">
    <property type="protein sequence ID" value="KAF3438641.1"/>
    <property type="molecule type" value="Genomic_DNA"/>
</dbReference>
<evidence type="ECO:0000256" key="5">
    <source>
        <dbReference type="ARBA" id="ARBA00022840"/>
    </source>
</evidence>
<dbReference type="PANTHER" id="PTHR11669">
    <property type="entry name" value="REPLICATION FACTOR C / DNA POLYMERASE III GAMMA-TAU SUBUNIT"/>
    <property type="match status" value="1"/>
</dbReference>
<dbReference type="GO" id="GO:0005524">
    <property type="term" value="F:ATP binding"/>
    <property type="evidence" value="ECO:0007669"/>
    <property type="project" value="UniProtKB-KW"/>
</dbReference>
<accession>A0A8K0GV19</accession>
<dbReference type="Proteomes" id="UP000796880">
    <property type="component" value="Unassembled WGS sequence"/>
</dbReference>
<evidence type="ECO:0000259" key="8">
    <source>
        <dbReference type="Pfam" id="PF23007"/>
    </source>
</evidence>
<reference evidence="9" key="1">
    <citation type="submission" date="2020-03" db="EMBL/GenBank/DDBJ databases">
        <title>A high-quality chromosome-level genome assembly of a woody plant with both climbing and erect habits, Rhamnella rubrinervis.</title>
        <authorList>
            <person name="Lu Z."/>
            <person name="Yang Y."/>
            <person name="Zhu X."/>
            <person name="Sun Y."/>
        </authorList>
    </citation>
    <scope>NUCLEOTIDE SEQUENCE</scope>
    <source>
        <strain evidence="9">BYM</strain>
        <tissue evidence="9">Leaf</tissue>
    </source>
</reference>
<gene>
    <name evidence="9" type="ORF">FNV43_RR21405</name>
</gene>
<keyword evidence="4" id="KW-0862">Zinc</keyword>
<dbReference type="Pfam" id="PF22608">
    <property type="entry name" value="DNAX_ATPase_lid"/>
    <property type="match status" value="1"/>
</dbReference>
<sequence length="752" mass="84331">MTDGRRHSVDIPISKALVVLRRVRSLRDPCTNSMSKFYSSVDNVNWETNSSNGISLGFIDSYQQDSYGKSHALRPKKAGLYGQREDYTDDYEFSCGLGKSKLNLYENSGSVGSIGTPSIPSTSDALSSQNISLFTQEEADVVDYNDRGCGISCCWSRTPRFRDGIISPDVEGRPLLYRTPDDLALYEHRSLKHNGSEIIAHSETPRSLSQKFRPKSFDELVGQNVVARSKDVKEVDSVRINRRDRVRLLIKNALIPPASSRFKVFIVDECHLLHGETWATVLTSLDNLSQHVIFVMITPYLDKLPRSALARCQRYHFPKIRDADIARRLGRICVEEGLDFDQAALDFIAAKSNGSLRDAEMMLDQLSLLGRKITMSLAYELIGIVSDDELLDLLEMALSSDTSNTVLRARELMSSRIDPMQLISQLANLVMDILVGKGQEGSSEVRRKFSSRHSWESWKHLVSCSREDIKLHKLGMQEDCKDLWNPYGRELQSYANPLHSRIFCKNKGNCLLCLALAELEFCHPEYISKAEKSWKLIVNSLQSTLGCNVEVSINLVHCPSNSKHAKLNKPSFSLFSCSAECKSQLAIERGSESDYSEYASEKPMISDKSVLPSSSHCGSHHMPHDCCGRMEVVRTLRNDEGNVPRTSTSSHRSLGDYMPNSGLCFKEPENQPNCFSRILRLQKKLRSSETTPPHNELSSSIPRKSCSEKLTGANGSSVTEGGLRSSLLEVFPQKGNCAKFDIVMSWKLLEHC</sequence>
<evidence type="ECO:0000256" key="6">
    <source>
        <dbReference type="SAM" id="MobiDB-lite"/>
    </source>
</evidence>
<evidence type="ECO:0000256" key="4">
    <source>
        <dbReference type="ARBA" id="ARBA00022833"/>
    </source>
</evidence>
<protein>
    <submittedName>
        <fullName evidence="9">Uncharacterized protein</fullName>
    </submittedName>
</protein>